<organism evidence="1">
    <name type="scientific">freshwater metagenome</name>
    <dbReference type="NCBI Taxonomy" id="449393"/>
    <lineage>
        <taxon>unclassified sequences</taxon>
        <taxon>metagenomes</taxon>
        <taxon>ecological metagenomes</taxon>
    </lineage>
</organism>
<gene>
    <name evidence="1" type="ORF">UFOPK3423_00222</name>
</gene>
<dbReference type="EMBL" id="CAFBLQ010000014">
    <property type="protein sequence ID" value="CAB4860909.1"/>
    <property type="molecule type" value="Genomic_DNA"/>
</dbReference>
<dbReference type="InterPro" id="IPR029058">
    <property type="entry name" value="AB_hydrolase_fold"/>
</dbReference>
<proteinExistence type="predicted"/>
<accession>A0A6J7CXP7</accession>
<reference evidence="1" key="1">
    <citation type="submission" date="2020-05" db="EMBL/GenBank/DDBJ databases">
        <authorList>
            <person name="Chiriac C."/>
            <person name="Salcher M."/>
            <person name="Ghai R."/>
            <person name="Kavagutti S V."/>
        </authorList>
    </citation>
    <scope>NUCLEOTIDE SEQUENCE</scope>
</reference>
<dbReference type="SUPFAM" id="SSF53474">
    <property type="entry name" value="alpha/beta-Hydrolases"/>
    <property type="match status" value="1"/>
</dbReference>
<sequence>MRSRAILPLVACVVAGLAIGVPVATAEPTVTVTVGRAPETPSKYNKVFVTKFGAATARKVLVLVPGTSGGAGNFTLVAREIVRQLPAWQVWALDRREQALEDTSRMEQAYAGTISPQQALDYYLGWFLNPAISPHFTPRMAKDYGFMRNWGMRVNLEDIRRVVLSARRGGRTVVLGGHSLGASLAAGYAAWSFGGKPGYQDIDGIVAIDGGLLGSFGGAPSASSVRKQLAALRPSAANPDGPWLNLLGLKGFAWTTGPFAEIAGLAALKEPDAPSILSSFPLVPPMLKPSYAVTNVGALGYAFDANTSPDALSLIQVRAGQQAAGAEPRGWQDGEVTPIANLAAAFAQGRVNGVDWYYPARLNIDLQAANTMRDTAAGRVLGLRFPFLKRVKVPFYAFQTSLTAARNGVVNGARAYVKRSRIPRSWLVTVDAGETTSHLDPLTAAPQTSRFLQTVIPFLRDVVRTRR</sequence>
<protein>
    <submittedName>
        <fullName evidence="1">Unannotated protein</fullName>
    </submittedName>
</protein>
<evidence type="ECO:0000313" key="1">
    <source>
        <dbReference type="EMBL" id="CAB4860909.1"/>
    </source>
</evidence>
<dbReference type="Gene3D" id="3.40.50.1820">
    <property type="entry name" value="alpha/beta hydrolase"/>
    <property type="match status" value="1"/>
</dbReference>
<name>A0A6J7CXP7_9ZZZZ</name>
<dbReference type="AlphaFoldDB" id="A0A6J7CXP7"/>